<feature type="domain" description="DH" evidence="5">
    <location>
        <begin position="631"/>
        <end position="821"/>
    </location>
</feature>
<sequence>MSGQQQGQYEGAAMGNYVDPYYNEYTNNASGQYVPPRGQSLQQQPRPPVQPHHESDYARPTSNASYGYQDYYNDPARQQQQQQQRPDNYYDQSEYNAYRYQGNEGSYAGYGYEGAYAQQAYQQQQQQQQTYQQPPPTTPMPSHNTYATGYPPQRLVDPAPQPPMHHASLSNGIVPSSPPVANANPQQTYSQEYPARRTPPGSPSMHYQQPPPPVAYAPAAYQQQQQQHHVPQPSVTSSYSRPSSQDLGGNYHGSRNSMSSTYSPGDAYRAPSSSASSGHRRTGSSMKNTITTIERPKYARPSPINTSELAGEDDEVPFIPVSPDSSDEEDDYYYHQPAARAPFPPPQPQPTQQPIQHLEQTQQYEPAVPVMPIETAAVPSTSQGPPPTPSHEVFPEPQPERTQSAPSSAEEPARPSRPTPQQQHQRESTLSAISIPDVDYSALSNLSGAFIKKIKALEHVRELFCANEYPESFTGAEAVKALREILADKAVPDGYCILIANALMHCKPALFEPVYYSQKSLITGTVYNSPDEIYTFDEDASEHDVPTGVLTSLTRCYSYGCEPGAGGCYAPRCPNKPEVYEEEFMSHANLSRASSVRSTATLDASTSYPHTAWAQRVPRELLETVTKRERDRQEAINEMIYSEEVYRDDLDALHEVIVMPLNRSNILDEQTRGYFIKQVFNNYEELREVSAALFKDLLELQRRFDKKCVPMIGDILVQHFAYFEKPFTTYSPRVSLSEYLVGAEKAQNPEFARFLADAEKNPKMRRLQFRHFLLNPVTRMQRYPLLLEAIIKKTDEDHPDYAYLVRCKEVIQGIAAKADSQTESTRRHVEILKINDLLTSKQVEYHDLQLTEPSRRLYYQGDLKRRSQGIEVTEKSDIHAFVFDHVFLMTKARKSNAGDEYRIWKRPIPLLMLFVQGGSDYTGSSTTSMNMQASPLGGVSLTLQHLGQNQRDGIYHFFCNSPEEKQQWIRAIEEAKAAQKKRLGESDIFELRTLDDNSFRYFGSVNSMGGQGKINCSVPFTTIDGEQKFVIGTDVGVYIRSQNQANLRRVLSCDNVTQVAVMDRQHILLVLADKTLRAYPIDALNSPTNTKAPDRLAQDVAQHVNFFQVGHCNNKDLVIYKKRKSTSSLFVALEPICDLRDSRSEKLLTQRTGFLGSRTSVSWFKKYKEFYVGADTTNIHFLKSKVSVVVESRGFEIIDPKNLGVGGRNIPDSADPQFNFVQRHAEPLKPLAMYRIQDKFLLCYNRFAFYVNNYNGSLVRVHGATPVLCEWEGTPDHIVYYHPYIVGISSQFIEVRHVDTGDLKQIIPGENIRLTYYNPSDTPVIHGCMTHSQRPDMQHLFHLWLASPNPRTNSGYPRR</sequence>
<protein>
    <submittedName>
        <fullName evidence="7">CNH domain-domain-containing protein</fullName>
    </submittedName>
</protein>
<proteinExistence type="predicted"/>
<dbReference type="PANTHER" id="PTHR46572:SF1">
    <property type="entry name" value="RHO1 GUANINE NUCLEOTIDE EXCHANGE FACTOR TUS1"/>
    <property type="match status" value="1"/>
</dbReference>
<dbReference type="Gene3D" id="2.30.29.30">
    <property type="entry name" value="Pleckstrin-homology domain (PH domain)/Phosphotyrosine-binding domain (PTB)"/>
    <property type="match status" value="1"/>
</dbReference>
<dbReference type="SMART" id="SM00036">
    <property type="entry name" value="CNH"/>
    <property type="match status" value="1"/>
</dbReference>
<feature type="region of interest" description="Disordered" evidence="3">
    <location>
        <begin position="18"/>
        <end position="356"/>
    </location>
</feature>
<dbReference type="InterPro" id="IPR035899">
    <property type="entry name" value="DBL_dom_sf"/>
</dbReference>
<feature type="compositionally biased region" description="Polar residues" evidence="3">
    <location>
        <begin position="271"/>
        <end position="292"/>
    </location>
</feature>
<feature type="compositionally biased region" description="Low complexity" evidence="3">
    <location>
        <begin position="216"/>
        <end position="244"/>
    </location>
</feature>
<evidence type="ECO:0000259" key="5">
    <source>
        <dbReference type="PROSITE" id="PS50010"/>
    </source>
</evidence>
<dbReference type="Pfam" id="PF00780">
    <property type="entry name" value="CNH"/>
    <property type="match status" value="1"/>
</dbReference>
<evidence type="ECO:0000256" key="2">
    <source>
        <dbReference type="ARBA" id="ARBA00022658"/>
    </source>
</evidence>
<feature type="domain" description="CNH" evidence="6">
    <location>
        <begin position="1011"/>
        <end position="1322"/>
    </location>
</feature>
<feature type="compositionally biased region" description="Low complexity" evidence="3">
    <location>
        <begin position="115"/>
        <end position="132"/>
    </location>
</feature>
<dbReference type="PROSITE" id="PS50219">
    <property type="entry name" value="CNH"/>
    <property type="match status" value="1"/>
</dbReference>
<evidence type="ECO:0000256" key="3">
    <source>
        <dbReference type="SAM" id="MobiDB-lite"/>
    </source>
</evidence>
<comment type="caution">
    <text evidence="7">The sequence shown here is derived from an EMBL/GenBank/DDBJ whole genome shotgun (WGS) entry which is preliminary data.</text>
</comment>
<dbReference type="OMA" id="CMTHSQR"/>
<dbReference type="STRING" id="13706.A0A1X2H8W1"/>
<keyword evidence="1" id="KW-0597">Phosphoprotein</keyword>
<dbReference type="GO" id="GO:0005085">
    <property type="term" value="F:guanyl-nucleotide exchange factor activity"/>
    <property type="evidence" value="ECO:0007669"/>
    <property type="project" value="UniProtKB-KW"/>
</dbReference>
<dbReference type="Proteomes" id="UP000242180">
    <property type="component" value="Unassembled WGS sequence"/>
</dbReference>
<dbReference type="SUPFAM" id="SSF50729">
    <property type="entry name" value="PH domain-like"/>
    <property type="match status" value="1"/>
</dbReference>
<organism evidence="7 8">
    <name type="scientific">Syncephalastrum racemosum</name>
    <name type="common">Filamentous fungus</name>
    <dbReference type="NCBI Taxonomy" id="13706"/>
    <lineage>
        <taxon>Eukaryota</taxon>
        <taxon>Fungi</taxon>
        <taxon>Fungi incertae sedis</taxon>
        <taxon>Mucoromycota</taxon>
        <taxon>Mucoromycotina</taxon>
        <taxon>Mucoromycetes</taxon>
        <taxon>Mucorales</taxon>
        <taxon>Syncephalastraceae</taxon>
        <taxon>Syncephalastrum</taxon>
    </lineage>
</organism>
<dbReference type="InterPro" id="IPR001180">
    <property type="entry name" value="CNH_dom"/>
</dbReference>
<feature type="compositionally biased region" description="Polar residues" evidence="3">
    <location>
        <begin position="419"/>
        <end position="432"/>
    </location>
</feature>
<evidence type="ECO:0000313" key="7">
    <source>
        <dbReference type="EMBL" id="ORY95002.1"/>
    </source>
</evidence>
<reference evidence="7 8" key="1">
    <citation type="submission" date="2016-07" db="EMBL/GenBank/DDBJ databases">
        <title>Pervasive Adenine N6-methylation of Active Genes in Fungi.</title>
        <authorList>
            <consortium name="DOE Joint Genome Institute"/>
            <person name="Mondo S.J."/>
            <person name="Dannebaum R.O."/>
            <person name="Kuo R.C."/>
            <person name="Labutti K."/>
            <person name="Haridas S."/>
            <person name="Kuo A."/>
            <person name="Salamov A."/>
            <person name="Ahrendt S.R."/>
            <person name="Lipzen A."/>
            <person name="Sullivan W."/>
            <person name="Andreopoulos W.B."/>
            <person name="Clum A."/>
            <person name="Lindquist E."/>
            <person name="Daum C."/>
            <person name="Ramamoorthy G.K."/>
            <person name="Gryganskyi A."/>
            <person name="Culley D."/>
            <person name="Magnuson J.K."/>
            <person name="James T.Y."/>
            <person name="O'Malley M.A."/>
            <person name="Stajich J.E."/>
            <person name="Spatafora J.W."/>
            <person name="Visel A."/>
            <person name="Grigoriev I.V."/>
        </authorList>
    </citation>
    <scope>NUCLEOTIDE SEQUENCE [LARGE SCALE GENOMIC DNA]</scope>
    <source>
        <strain evidence="7 8">NRRL 2496</strain>
    </source>
</reference>
<dbReference type="SUPFAM" id="SSF48065">
    <property type="entry name" value="DBL homology domain (DH-domain)"/>
    <property type="match status" value="1"/>
</dbReference>
<dbReference type="PANTHER" id="PTHR46572">
    <property type="entry name" value="RHO1 GDP-GTP EXCHANGE PROTEIN 1-RELATED"/>
    <property type="match status" value="1"/>
</dbReference>
<dbReference type="InterPro" id="IPR000219">
    <property type="entry name" value="DH_dom"/>
</dbReference>
<dbReference type="PROSITE" id="PS50003">
    <property type="entry name" value="PH_DOMAIN"/>
    <property type="match status" value="1"/>
</dbReference>
<feature type="compositionally biased region" description="Pro residues" evidence="3">
    <location>
        <begin position="342"/>
        <end position="351"/>
    </location>
</feature>
<dbReference type="OrthoDB" id="2272012at2759"/>
<feature type="domain" description="PH" evidence="4">
    <location>
        <begin position="856"/>
        <end position="977"/>
    </location>
</feature>
<evidence type="ECO:0000259" key="6">
    <source>
        <dbReference type="PROSITE" id="PS50219"/>
    </source>
</evidence>
<dbReference type="InterPro" id="IPR041675">
    <property type="entry name" value="PH_5"/>
</dbReference>
<name>A0A1X2H8W1_SYNRA</name>
<keyword evidence="8" id="KW-1185">Reference proteome</keyword>
<dbReference type="Pfam" id="PF15405">
    <property type="entry name" value="PH_5"/>
    <property type="match status" value="1"/>
</dbReference>
<dbReference type="CDD" id="cd00160">
    <property type="entry name" value="RhoGEF"/>
    <property type="match status" value="1"/>
</dbReference>
<dbReference type="Gene3D" id="1.20.900.10">
    <property type="entry name" value="Dbl homology (DH) domain"/>
    <property type="match status" value="1"/>
</dbReference>
<evidence type="ECO:0000259" key="4">
    <source>
        <dbReference type="PROSITE" id="PS50003"/>
    </source>
</evidence>
<dbReference type="SMART" id="SM00325">
    <property type="entry name" value="RhoGEF"/>
    <property type="match status" value="1"/>
</dbReference>
<keyword evidence="2" id="KW-0344">Guanine-nucleotide releasing factor</keyword>
<gene>
    <name evidence="7" type="ORF">BCR43DRAFT_460867</name>
</gene>
<dbReference type="Pfam" id="PF00621">
    <property type="entry name" value="RhoGEF"/>
    <property type="match status" value="1"/>
</dbReference>
<dbReference type="SMART" id="SM00233">
    <property type="entry name" value="PH"/>
    <property type="match status" value="1"/>
</dbReference>
<evidence type="ECO:0000313" key="8">
    <source>
        <dbReference type="Proteomes" id="UP000242180"/>
    </source>
</evidence>
<evidence type="ECO:0000256" key="1">
    <source>
        <dbReference type="ARBA" id="ARBA00022553"/>
    </source>
</evidence>
<feature type="region of interest" description="Disordered" evidence="3">
    <location>
        <begin position="377"/>
        <end position="432"/>
    </location>
</feature>
<dbReference type="InterPro" id="IPR052233">
    <property type="entry name" value="Rho-type_GEFs"/>
</dbReference>
<accession>A0A1X2H8W1</accession>
<dbReference type="InParanoid" id="A0A1X2H8W1"/>
<dbReference type="InterPro" id="IPR011993">
    <property type="entry name" value="PH-like_dom_sf"/>
</dbReference>
<dbReference type="InterPro" id="IPR001849">
    <property type="entry name" value="PH_domain"/>
</dbReference>
<dbReference type="PROSITE" id="PS50010">
    <property type="entry name" value="DH_2"/>
    <property type="match status" value="1"/>
</dbReference>
<feature type="compositionally biased region" description="Polar residues" evidence="3">
    <location>
        <begin position="253"/>
        <end position="263"/>
    </location>
</feature>
<dbReference type="EMBL" id="MCGN01000007">
    <property type="protein sequence ID" value="ORY95002.1"/>
    <property type="molecule type" value="Genomic_DNA"/>
</dbReference>